<feature type="coiled-coil region" evidence="1">
    <location>
        <begin position="7"/>
        <end position="83"/>
    </location>
</feature>
<accession>A0A1R2D4J9</accession>
<comment type="caution">
    <text evidence="3">The sequence shown here is derived from an EMBL/GenBank/DDBJ whole genome shotgun (WGS) entry which is preliminary data.</text>
</comment>
<evidence type="ECO:0000256" key="2">
    <source>
        <dbReference type="SAM" id="MobiDB-lite"/>
    </source>
</evidence>
<evidence type="ECO:0000313" key="4">
    <source>
        <dbReference type="Proteomes" id="UP000187209"/>
    </source>
</evidence>
<dbReference type="PANTHER" id="PTHR45615">
    <property type="entry name" value="MYOSIN HEAVY CHAIN, NON-MUSCLE"/>
    <property type="match status" value="1"/>
</dbReference>
<keyword evidence="4" id="KW-1185">Reference proteome</keyword>
<feature type="compositionally biased region" description="Polar residues" evidence="2">
    <location>
        <begin position="858"/>
        <end position="869"/>
    </location>
</feature>
<evidence type="ECO:0000313" key="3">
    <source>
        <dbReference type="EMBL" id="OMJ96192.1"/>
    </source>
</evidence>
<reference evidence="3 4" key="1">
    <citation type="submission" date="2016-11" db="EMBL/GenBank/DDBJ databases">
        <title>The macronuclear genome of Stentor coeruleus: a giant cell with tiny introns.</title>
        <authorList>
            <person name="Slabodnick M."/>
            <person name="Ruby J.G."/>
            <person name="Reiff S.B."/>
            <person name="Swart E.C."/>
            <person name="Gosai S."/>
            <person name="Prabakaran S."/>
            <person name="Witkowska E."/>
            <person name="Larue G.E."/>
            <person name="Fisher S."/>
            <person name="Freeman R.M."/>
            <person name="Gunawardena J."/>
            <person name="Chu W."/>
            <person name="Stover N.A."/>
            <person name="Gregory B.D."/>
            <person name="Nowacki M."/>
            <person name="Derisi J."/>
            <person name="Roy S.W."/>
            <person name="Marshall W.F."/>
            <person name="Sood P."/>
        </authorList>
    </citation>
    <scope>NUCLEOTIDE SEQUENCE [LARGE SCALE GENOMIC DNA]</scope>
    <source>
        <strain evidence="3">WM001</strain>
    </source>
</reference>
<feature type="region of interest" description="Disordered" evidence="2">
    <location>
        <begin position="846"/>
        <end position="869"/>
    </location>
</feature>
<keyword evidence="1" id="KW-0175">Coiled coil</keyword>
<gene>
    <name evidence="3" type="ORF">SteCoe_150</name>
</gene>
<dbReference type="AlphaFoldDB" id="A0A1R2D4J9"/>
<dbReference type="PANTHER" id="PTHR45615:SF63">
    <property type="entry name" value="CHROMOSOME UNDETERMINED SCAFFOLD_10, WHOLE GENOME SHOTGUN SEQUENCE"/>
    <property type="match status" value="1"/>
</dbReference>
<feature type="coiled-coil region" evidence="1">
    <location>
        <begin position="408"/>
        <end position="439"/>
    </location>
</feature>
<organism evidence="3 4">
    <name type="scientific">Stentor coeruleus</name>
    <dbReference type="NCBI Taxonomy" id="5963"/>
    <lineage>
        <taxon>Eukaryota</taxon>
        <taxon>Sar</taxon>
        <taxon>Alveolata</taxon>
        <taxon>Ciliophora</taxon>
        <taxon>Postciliodesmatophora</taxon>
        <taxon>Heterotrichea</taxon>
        <taxon>Heterotrichida</taxon>
        <taxon>Stentoridae</taxon>
        <taxon>Stentor</taxon>
    </lineage>
</organism>
<name>A0A1R2D4J9_9CILI</name>
<dbReference type="Proteomes" id="UP000187209">
    <property type="component" value="Unassembled WGS sequence"/>
</dbReference>
<proteinExistence type="predicted"/>
<sequence>MDMLKSKEGLAAEVQVLRNKLKTSREQNGILSDQLLLLQKECKNLLNSISAYEETNHKLSSQVARLNEKNIQLKKKLKQAVSACSDIKRQAESYISSIQSRFYEQISRMNTFVNTKRDSEETDASYSFNTLSHQSTFKCDSPAISVSERENDSSIARNDSEEIIFAYTQEIKDKQTEITALSKTLEQKSLDLDSFKSNMQVLRENFDKRIGEKEKIIGGLQQEVKSLHEELSFYKRGGESPGIKPGSMADRDYYSSKGINEDYSIQIETLQNKLSSQSKKFDNYIRTIANLEKQVQLQVIKCSELEGTIKESNESIQRLEIEKKEISSALTHTETRVSELETLKIQQAKVINEQSAKLSNLRIEYSPSTTGFKKTIKNLEDDNKRLLEANNYIQNYADGVKKAKDEEISSIKTQVIDLNKELEEKNSKLAELIEKQSSSETPDFIIKNKDQEIFDLLKNEYKTQDSEEIYKKLKDSLMNFPVLQALTEELEDKNYTRVLAKVKNIVTESKITEIYLEDMAIPGQTLPEKLQSLAELIQKLRLLTGYVDFSSITNNLQFSTSRCPSFTETEPLDPVFLKENLTRIIKDHSNKNLSTIAKISNSVQKVNERLGNFLQKYNGQILDTVKEKFLISQIRDYEITTVNECSEQEDDSFDDENLDLKLEQSAKKIKELNNELNLVKSVLEQKEDVIHDLEIKNDRFRIDKEKKTKENNELHGKVSELTNELRTNKEMYELADKKKTSLITTLENRVASMKREMDVLKNLIASEKEELFDHIIRIEQESKNQILWYKSQIEEMKSKLRQHENTLESIDTILGSDFTGDYVESIKKISSKKRRNSFSFNIFRKSSNKSESGSKNGTPTGSEVLSPSASTSGEYIKVHKALEQEKIHNTLHVQQIEALRENIRHLEFENTRNTESKIYQNLRGLVIEVIKMLPIMNDAVERKIQIITALLWLSSEEKLELENRRNDM</sequence>
<dbReference type="EMBL" id="MPUH01000002">
    <property type="protein sequence ID" value="OMJ96192.1"/>
    <property type="molecule type" value="Genomic_DNA"/>
</dbReference>
<evidence type="ECO:0000256" key="1">
    <source>
        <dbReference type="SAM" id="Coils"/>
    </source>
</evidence>
<feature type="coiled-coil region" evidence="1">
    <location>
        <begin position="260"/>
        <end position="336"/>
    </location>
</feature>
<protein>
    <submittedName>
        <fullName evidence="3">Uncharacterized protein</fullName>
    </submittedName>
</protein>
<feature type="coiled-coil region" evidence="1">
    <location>
        <begin position="655"/>
        <end position="813"/>
    </location>
</feature>